<dbReference type="InterPro" id="IPR003594">
    <property type="entry name" value="HATPase_dom"/>
</dbReference>
<dbReference type="FunFam" id="1.10.287.130:FF:000001">
    <property type="entry name" value="Two-component sensor histidine kinase"/>
    <property type="match status" value="1"/>
</dbReference>
<dbReference type="Pfam" id="PF00512">
    <property type="entry name" value="HisKA"/>
    <property type="match status" value="1"/>
</dbReference>
<dbReference type="AlphaFoldDB" id="A0A8J3IMK7"/>
<dbReference type="EMBL" id="BNJK01000001">
    <property type="protein sequence ID" value="GHO95180.1"/>
    <property type="molecule type" value="Genomic_DNA"/>
</dbReference>
<evidence type="ECO:0000313" key="16">
    <source>
        <dbReference type="EMBL" id="GHO95180.1"/>
    </source>
</evidence>
<evidence type="ECO:0000256" key="9">
    <source>
        <dbReference type="ARBA" id="ARBA00022840"/>
    </source>
</evidence>
<feature type="coiled-coil region" evidence="13">
    <location>
        <begin position="138"/>
        <end position="180"/>
    </location>
</feature>
<evidence type="ECO:0000256" key="4">
    <source>
        <dbReference type="ARBA" id="ARBA00022553"/>
    </source>
</evidence>
<dbReference type="PANTHER" id="PTHR43547">
    <property type="entry name" value="TWO-COMPONENT HISTIDINE KINASE"/>
    <property type="match status" value="1"/>
</dbReference>
<dbReference type="Gene3D" id="3.30.565.10">
    <property type="entry name" value="Histidine kinase-like ATPase, C-terminal domain"/>
    <property type="match status" value="1"/>
</dbReference>
<keyword evidence="12 14" id="KW-0472">Membrane</keyword>
<evidence type="ECO:0000256" key="7">
    <source>
        <dbReference type="ARBA" id="ARBA00022741"/>
    </source>
</evidence>
<dbReference type="Proteomes" id="UP000597444">
    <property type="component" value="Unassembled WGS sequence"/>
</dbReference>
<evidence type="ECO:0000256" key="13">
    <source>
        <dbReference type="SAM" id="Coils"/>
    </source>
</evidence>
<evidence type="ECO:0000256" key="12">
    <source>
        <dbReference type="ARBA" id="ARBA00023136"/>
    </source>
</evidence>
<dbReference type="SUPFAM" id="SSF55874">
    <property type="entry name" value="ATPase domain of HSP90 chaperone/DNA topoisomerase II/histidine kinase"/>
    <property type="match status" value="1"/>
</dbReference>
<dbReference type="InterPro" id="IPR025201">
    <property type="entry name" value="KdpD_TM"/>
</dbReference>
<name>A0A8J3IMK7_9CHLR</name>
<comment type="catalytic activity">
    <reaction evidence="1">
        <text>ATP + protein L-histidine = ADP + protein N-phospho-L-histidine.</text>
        <dbReference type="EC" id="2.7.13.3"/>
    </reaction>
</comment>
<evidence type="ECO:0000313" key="17">
    <source>
        <dbReference type="Proteomes" id="UP000597444"/>
    </source>
</evidence>
<dbReference type="GO" id="GO:0000155">
    <property type="term" value="F:phosphorelay sensor kinase activity"/>
    <property type="evidence" value="ECO:0007669"/>
    <property type="project" value="InterPro"/>
</dbReference>
<dbReference type="EC" id="2.7.13.3" evidence="3"/>
<organism evidence="16 17">
    <name type="scientific">Reticulibacter mediterranei</name>
    <dbReference type="NCBI Taxonomy" id="2778369"/>
    <lineage>
        <taxon>Bacteria</taxon>
        <taxon>Bacillati</taxon>
        <taxon>Chloroflexota</taxon>
        <taxon>Ktedonobacteria</taxon>
        <taxon>Ktedonobacterales</taxon>
        <taxon>Reticulibacteraceae</taxon>
        <taxon>Reticulibacter</taxon>
    </lineage>
</organism>
<dbReference type="GO" id="GO:0005524">
    <property type="term" value="F:ATP binding"/>
    <property type="evidence" value="ECO:0007669"/>
    <property type="project" value="UniProtKB-KW"/>
</dbReference>
<evidence type="ECO:0000256" key="11">
    <source>
        <dbReference type="ARBA" id="ARBA00023012"/>
    </source>
</evidence>
<dbReference type="SMART" id="SM00387">
    <property type="entry name" value="HATPase_c"/>
    <property type="match status" value="1"/>
</dbReference>
<sequence>MRATHTDVYIDSRGRRLERMSLAQRKALRRQYKAKIPVWRQPLVGYLASVPLVALALLTTSTLRGALGDFHFPSALLILAVLIVATVWGVGPSLFTLFLSAVLLEYNFALPPNQFLIRNWVDGVQLLPFLVSGMIVAIITAQRERARLKTLMAEQELQEYAQELEEINRKLEDASQMKDRFLSIASHELKTPITTIRGQAQLALRRLSKQRSSPDNLEGVQSALERINDQTSRLTSLIDELLDVSSIRNGKAELRKRRTDLRDICREVVEDQRLLTGRSILLDMPSEPVKLSIDADRISQVLVNLVSNAVKYSPEESAVEVCVQQEPEDVLIQVRDYGKGIPEDQQAQIFETFYRTPDAEASTKQGLGLGLAISREIVERHEGQIWCESQPGKGSSFFVKLPLR</sequence>
<keyword evidence="8" id="KW-0418">Kinase</keyword>
<keyword evidence="11" id="KW-0902">Two-component regulatory system</keyword>
<accession>A0A8J3IMK7</accession>
<evidence type="ECO:0000256" key="3">
    <source>
        <dbReference type="ARBA" id="ARBA00012438"/>
    </source>
</evidence>
<evidence type="ECO:0000256" key="8">
    <source>
        <dbReference type="ARBA" id="ARBA00022777"/>
    </source>
</evidence>
<dbReference type="CDD" id="cd00075">
    <property type="entry name" value="HATPase"/>
    <property type="match status" value="1"/>
</dbReference>
<evidence type="ECO:0000256" key="10">
    <source>
        <dbReference type="ARBA" id="ARBA00022989"/>
    </source>
</evidence>
<comment type="subcellular location">
    <subcellularLocation>
        <location evidence="2">Membrane</location>
        <topology evidence="2">Multi-pass membrane protein</topology>
    </subcellularLocation>
</comment>
<keyword evidence="17" id="KW-1185">Reference proteome</keyword>
<keyword evidence="13" id="KW-0175">Coiled coil</keyword>
<dbReference type="RefSeq" id="WP_220205875.1">
    <property type="nucleotide sequence ID" value="NZ_BNJK01000001.1"/>
</dbReference>
<evidence type="ECO:0000259" key="15">
    <source>
        <dbReference type="PROSITE" id="PS50109"/>
    </source>
</evidence>
<gene>
    <name evidence="16" type="ORF">KSF_052280</name>
</gene>
<feature type="transmembrane region" description="Helical" evidence="14">
    <location>
        <begin position="123"/>
        <end position="141"/>
    </location>
</feature>
<evidence type="ECO:0000256" key="5">
    <source>
        <dbReference type="ARBA" id="ARBA00022679"/>
    </source>
</evidence>
<keyword evidence="5" id="KW-0808">Transferase</keyword>
<keyword evidence="4" id="KW-0597">Phosphoprotein</keyword>
<dbReference type="Pfam" id="PF02518">
    <property type="entry name" value="HATPase_c"/>
    <property type="match status" value="1"/>
</dbReference>
<dbReference type="FunFam" id="3.30.565.10:FF:000006">
    <property type="entry name" value="Sensor histidine kinase WalK"/>
    <property type="match status" value="1"/>
</dbReference>
<dbReference type="InterPro" id="IPR036097">
    <property type="entry name" value="HisK_dim/P_sf"/>
</dbReference>
<evidence type="ECO:0000256" key="6">
    <source>
        <dbReference type="ARBA" id="ARBA00022692"/>
    </source>
</evidence>
<dbReference type="InterPro" id="IPR003661">
    <property type="entry name" value="HisK_dim/P_dom"/>
</dbReference>
<dbReference type="InterPro" id="IPR005467">
    <property type="entry name" value="His_kinase_dom"/>
</dbReference>
<feature type="transmembrane region" description="Helical" evidence="14">
    <location>
        <begin position="75"/>
        <end position="103"/>
    </location>
</feature>
<keyword evidence="9" id="KW-0067">ATP-binding</keyword>
<keyword evidence="7" id="KW-0547">Nucleotide-binding</keyword>
<dbReference type="SUPFAM" id="SSF47384">
    <property type="entry name" value="Homodimeric domain of signal transducing histidine kinase"/>
    <property type="match status" value="1"/>
</dbReference>
<feature type="domain" description="Histidine kinase" evidence="15">
    <location>
        <begin position="184"/>
        <end position="404"/>
    </location>
</feature>
<comment type="caution">
    <text evidence="16">The sequence shown here is derived from an EMBL/GenBank/DDBJ whole genome shotgun (WGS) entry which is preliminary data.</text>
</comment>
<keyword evidence="6 14" id="KW-0812">Transmembrane</keyword>
<dbReference type="CDD" id="cd00082">
    <property type="entry name" value="HisKA"/>
    <property type="match status" value="1"/>
</dbReference>
<protein>
    <recommendedName>
        <fullName evidence="3">histidine kinase</fullName>
        <ecNumber evidence="3">2.7.13.3</ecNumber>
    </recommendedName>
</protein>
<evidence type="ECO:0000256" key="14">
    <source>
        <dbReference type="SAM" id="Phobius"/>
    </source>
</evidence>
<evidence type="ECO:0000256" key="1">
    <source>
        <dbReference type="ARBA" id="ARBA00000085"/>
    </source>
</evidence>
<dbReference type="InterPro" id="IPR038318">
    <property type="entry name" value="KdpD_sf"/>
</dbReference>
<reference evidence="16" key="1">
    <citation type="submission" date="2020-10" db="EMBL/GenBank/DDBJ databases">
        <title>Taxonomic study of unclassified bacteria belonging to the class Ktedonobacteria.</title>
        <authorList>
            <person name="Yabe S."/>
            <person name="Wang C.M."/>
            <person name="Zheng Y."/>
            <person name="Sakai Y."/>
            <person name="Cavaletti L."/>
            <person name="Monciardini P."/>
            <person name="Donadio S."/>
        </authorList>
    </citation>
    <scope>NUCLEOTIDE SEQUENCE</scope>
    <source>
        <strain evidence="16">ID150040</strain>
    </source>
</reference>
<evidence type="ECO:0000256" key="2">
    <source>
        <dbReference type="ARBA" id="ARBA00004141"/>
    </source>
</evidence>
<dbReference type="InterPro" id="IPR004358">
    <property type="entry name" value="Sig_transdc_His_kin-like_C"/>
</dbReference>
<proteinExistence type="predicted"/>
<dbReference type="GO" id="GO:0016020">
    <property type="term" value="C:membrane"/>
    <property type="evidence" value="ECO:0007669"/>
    <property type="project" value="UniProtKB-SubCell"/>
</dbReference>
<dbReference type="Gene3D" id="1.10.287.130">
    <property type="match status" value="1"/>
</dbReference>
<keyword evidence="10 14" id="KW-1133">Transmembrane helix</keyword>
<dbReference type="InterPro" id="IPR036890">
    <property type="entry name" value="HATPase_C_sf"/>
</dbReference>
<dbReference type="Pfam" id="PF13493">
    <property type="entry name" value="DUF4118"/>
    <property type="match status" value="1"/>
</dbReference>
<dbReference type="PROSITE" id="PS50109">
    <property type="entry name" value="HIS_KIN"/>
    <property type="match status" value="1"/>
</dbReference>
<dbReference type="Gene3D" id="1.20.120.620">
    <property type="entry name" value="Backbone structure of the membrane domain of e. Coli histidine kinase receptor kdpd"/>
    <property type="match status" value="1"/>
</dbReference>
<feature type="transmembrane region" description="Helical" evidence="14">
    <location>
        <begin position="43"/>
        <end position="63"/>
    </location>
</feature>
<dbReference type="SMART" id="SM00388">
    <property type="entry name" value="HisKA"/>
    <property type="match status" value="1"/>
</dbReference>
<dbReference type="PANTHER" id="PTHR43547:SF2">
    <property type="entry name" value="HYBRID SIGNAL TRANSDUCTION HISTIDINE KINASE C"/>
    <property type="match status" value="1"/>
</dbReference>
<dbReference type="PRINTS" id="PR00344">
    <property type="entry name" value="BCTRLSENSOR"/>
</dbReference>